<evidence type="ECO:0000313" key="14">
    <source>
        <dbReference type="EMBL" id="PAV21889.1"/>
    </source>
</evidence>
<feature type="binding site" evidence="10">
    <location>
        <begin position="353"/>
        <end position="355"/>
    </location>
    <ligand>
        <name>substrate</name>
        <note>ligand shared with subunit alpha</note>
    </ligand>
</feature>
<dbReference type="FunCoup" id="A0A286UQS4">
    <property type="interactions" value="333"/>
</dbReference>
<evidence type="ECO:0000256" key="10">
    <source>
        <dbReference type="HAMAP-Rule" id="MF_03219"/>
    </source>
</evidence>
<comment type="subunit">
    <text evidence="9">Heterodimer of an alpha and a beta subunit. The beta subunit determines specificity for GTP.</text>
</comment>
<feature type="binding site" evidence="10">
    <location>
        <position position="231"/>
    </location>
    <ligand>
        <name>Mg(2+)</name>
        <dbReference type="ChEBI" id="CHEBI:18420"/>
    </ligand>
</feature>
<dbReference type="GO" id="GO:0006104">
    <property type="term" value="P:succinyl-CoA metabolic process"/>
    <property type="evidence" value="ECO:0007669"/>
    <property type="project" value="TreeGrafter"/>
</dbReference>
<dbReference type="Pfam" id="PF08442">
    <property type="entry name" value="ATP-grasp_2"/>
    <property type="match status" value="1"/>
</dbReference>
<dbReference type="Proteomes" id="UP000217199">
    <property type="component" value="Unassembled WGS sequence"/>
</dbReference>
<dbReference type="GO" id="GO:0000287">
    <property type="term" value="F:magnesium ion binding"/>
    <property type="evidence" value="ECO:0007669"/>
    <property type="project" value="UniProtKB-UniRule"/>
</dbReference>
<sequence>MLASLRRVGGNVAARAGSAGQRRFLSIHEYQSVNLLNSYGIATPKSIAAKTPEEAFEVAKNFGAKDLVIKAQVLAGGRGKGKFDTGLQGGVHLINSPEQAKDFASKMIGSKLITKQTGEKGRICNAVMLAERRDASHEYYVAVLNDRVSQGPVLVASSQGGMNIEEVAAKDPSAIITTPINYANGLSFEEALGVAKKLGFKTEQAQKEAAETFQNLYKIFKEKDATQIEINPLGETADGHVLCMDAKFGFDDNASFRQQDVFALRDISQEEPSEVEAQKYDLNFIKLDGNVGCLVNGAGLAMATMDVLSLHGGQPANFLDVGGGATPETVKKAFEILLADPSVKSIFINIFGGIMRCDYIAEGVIQATKELALTVPLIVRLKGTKEAEAKKLIKESGLKIFAYDGLDEAAEQAVQAATA</sequence>
<name>A0A286UQS4_9AGAM</name>
<feature type="binding site" evidence="10">
    <location>
        <position position="70"/>
    </location>
    <ligand>
        <name>ATP</name>
        <dbReference type="ChEBI" id="CHEBI:30616"/>
    </ligand>
</feature>
<dbReference type="UniPathway" id="UPA00223">
    <property type="reaction ID" value="UER00999"/>
</dbReference>
<keyword evidence="8" id="KW-0809">Transit peptide</keyword>
<dbReference type="PIRSF" id="PIRSF001554">
    <property type="entry name" value="SucCS_beta"/>
    <property type="match status" value="1"/>
</dbReference>
<feature type="binding site" evidence="10">
    <location>
        <begin position="77"/>
        <end position="79"/>
    </location>
    <ligand>
        <name>ATP</name>
        <dbReference type="ChEBI" id="CHEBI:30616"/>
    </ligand>
</feature>
<evidence type="ECO:0000256" key="3">
    <source>
        <dbReference type="ARBA" id="ARBA00022598"/>
    </source>
</evidence>
<keyword evidence="15" id="KW-1185">Reference proteome</keyword>
<comment type="similarity">
    <text evidence="10 11">Belongs to the succinate/malate CoA ligase beta subunit family.</text>
</comment>
<keyword evidence="6 10" id="KW-0067">ATP-binding</keyword>
<dbReference type="EMBL" id="NBII01000002">
    <property type="protein sequence ID" value="PAV21889.1"/>
    <property type="molecule type" value="Genomic_DNA"/>
</dbReference>
<feature type="binding site" evidence="10">
    <location>
        <position position="138"/>
    </location>
    <ligand>
        <name>ATP</name>
        <dbReference type="ChEBI" id="CHEBI:30616"/>
    </ligand>
</feature>
<gene>
    <name evidence="14" type="ORF">PNOK_0184600</name>
</gene>
<dbReference type="PROSITE" id="PS01217">
    <property type="entry name" value="SUCCINYL_COA_LIG_3"/>
    <property type="match status" value="1"/>
</dbReference>
<accession>A0A286UQS4</accession>
<protein>
    <recommendedName>
        <fullName evidence="10">Succinate--CoA ligase [ADP-forming] subunit beta, mitochondrial</fullName>
        <ecNumber evidence="10">6.2.1.5</ecNumber>
    </recommendedName>
    <alternativeName>
        <fullName evidence="10">Succinyl-CoA synthetase beta chain</fullName>
        <shortName evidence="10">SCS-beta</shortName>
    </alternativeName>
</protein>
<dbReference type="SUPFAM" id="SSF52210">
    <property type="entry name" value="Succinyl-CoA synthetase domains"/>
    <property type="match status" value="1"/>
</dbReference>
<dbReference type="InterPro" id="IPR013650">
    <property type="entry name" value="ATP-grasp_succ-CoA_synth-type"/>
</dbReference>
<keyword evidence="7 10" id="KW-0460">Magnesium</keyword>
<comment type="catalytic activity">
    <reaction evidence="10">
        <text>succinate + ATP + CoA = succinyl-CoA + ADP + phosphate</text>
        <dbReference type="Rhea" id="RHEA:17661"/>
        <dbReference type="ChEBI" id="CHEBI:30031"/>
        <dbReference type="ChEBI" id="CHEBI:30616"/>
        <dbReference type="ChEBI" id="CHEBI:43474"/>
        <dbReference type="ChEBI" id="CHEBI:57287"/>
        <dbReference type="ChEBI" id="CHEBI:57292"/>
        <dbReference type="ChEBI" id="CHEBI:456216"/>
        <dbReference type="EC" id="6.2.1.5"/>
    </reaction>
</comment>
<evidence type="ECO:0000256" key="11">
    <source>
        <dbReference type="RuleBase" id="RU361258"/>
    </source>
</evidence>
<evidence type="ECO:0000256" key="4">
    <source>
        <dbReference type="ARBA" id="ARBA00022723"/>
    </source>
</evidence>
<feature type="domain" description="ATP-grasp fold succinyl-CoA synthetase-type" evidence="13">
    <location>
        <begin position="27"/>
        <end position="234"/>
    </location>
</feature>
<dbReference type="GO" id="GO:0042709">
    <property type="term" value="C:succinate-CoA ligase complex"/>
    <property type="evidence" value="ECO:0007669"/>
    <property type="project" value="TreeGrafter"/>
</dbReference>
<dbReference type="NCBIfam" id="NF001913">
    <property type="entry name" value="PRK00696.1"/>
    <property type="match status" value="1"/>
</dbReference>
<dbReference type="FunFam" id="3.40.50.261:FF:000001">
    <property type="entry name" value="Succinate--CoA ligase [ADP-forming] subunit beta"/>
    <property type="match status" value="1"/>
</dbReference>
<dbReference type="OrthoDB" id="1552at2759"/>
<dbReference type="NCBIfam" id="TIGR01016">
    <property type="entry name" value="sucCoAbeta"/>
    <property type="match status" value="1"/>
</dbReference>
<keyword evidence="3 10" id="KW-0436">Ligase</keyword>
<proteinExistence type="inferred from homology"/>
<evidence type="ECO:0000256" key="1">
    <source>
        <dbReference type="ARBA" id="ARBA00005064"/>
    </source>
</evidence>
<dbReference type="Pfam" id="PF00549">
    <property type="entry name" value="Ligase_CoA"/>
    <property type="match status" value="1"/>
</dbReference>
<dbReference type="STRING" id="2282107.A0A286UQS4"/>
<dbReference type="GO" id="GO:0005524">
    <property type="term" value="F:ATP binding"/>
    <property type="evidence" value="ECO:0007669"/>
    <property type="project" value="UniProtKB-UniRule"/>
</dbReference>
<evidence type="ECO:0000256" key="8">
    <source>
        <dbReference type="ARBA" id="ARBA00022946"/>
    </source>
</evidence>
<dbReference type="PANTHER" id="PTHR11815">
    <property type="entry name" value="SUCCINYL-COA SYNTHETASE BETA CHAIN"/>
    <property type="match status" value="1"/>
</dbReference>
<comment type="caution">
    <text evidence="14">The sequence shown here is derived from an EMBL/GenBank/DDBJ whole genome shotgun (WGS) entry which is preliminary data.</text>
</comment>
<comment type="function">
    <text evidence="10">Succinyl-CoA synthetase functions in the citric acid cycle (TCA), coupling the hydrolysis of succinyl-CoA to the synthesis of ATP and thus represents the only step of substrate-level phosphorylation in the TCA. The beta subunit provides nucleotide specificity of the enzyme and binds the substrate succinate, while the binding sites for coenzyme A and phosphate are found in the alpha subunit.</text>
</comment>
<reference evidence="14 15" key="1">
    <citation type="journal article" date="2017" name="Mol. Ecol.">
        <title>Comparative and population genomic landscape of Phellinus noxius: A hypervariable fungus causing root rot in trees.</title>
        <authorList>
            <person name="Chung C.L."/>
            <person name="Lee T.J."/>
            <person name="Akiba M."/>
            <person name="Lee H.H."/>
            <person name="Kuo T.H."/>
            <person name="Liu D."/>
            <person name="Ke H.M."/>
            <person name="Yokoi T."/>
            <person name="Roa M.B."/>
            <person name="Lu M.J."/>
            <person name="Chang Y.Y."/>
            <person name="Ann P.J."/>
            <person name="Tsai J.N."/>
            <person name="Chen C.Y."/>
            <person name="Tzean S.S."/>
            <person name="Ota Y."/>
            <person name="Hattori T."/>
            <person name="Sahashi N."/>
            <person name="Liou R.F."/>
            <person name="Kikuchi T."/>
            <person name="Tsai I.J."/>
        </authorList>
    </citation>
    <scope>NUCLEOTIDE SEQUENCE [LARGE SCALE GENOMIC DNA]</scope>
    <source>
        <strain evidence="14 15">FFPRI411160</strain>
    </source>
</reference>
<dbReference type="HAMAP" id="MF_00558">
    <property type="entry name" value="Succ_CoA_beta"/>
    <property type="match status" value="1"/>
</dbReference>
<evidence type="ECO:0000256" key="2">
    <source>
        <dbReference type="ARBA" id="ARBA00022532"/>
    </source>
</evidence>
<dbReference type="InterPro" id="IPR013815">
    <property type="entry name" value="ATP_grasp_subdomain_1"/>
</dbReference>
<evidence type="ECO:0000256" key="7">
    <source>
        <dbReference type="ARBA" id="ARBA00022842"/>
    </source>
</evidence>
<keyword evidence="10" id="KW-0496">Mitochondrion</keyword>
<feature type="domain" description="ATP-citrate synthase/succinyl-CoA ligase C-terminal" evidence="12">
    <location>
        <begin position="294"/>
        <end position="414"/>
    </location>
</feature>
<keyword evidence="4 10" id="KW-0479">Metal-binding</keyword>
<dbReference type="FunFam" id="3.30.1490.20:FF:000004">
    <property type="entry name" value="Succinate--CoA ligase [ADP-forming] subunit beta, mitochondrial"/>
    <property type="match status" value="1"/>
</dbReference>
<dbReference type="InParanoid" id="A0A286UQS4"/>
<dbReference type="PANTHER" id="PTHR11815:SF1">
    <property type="entry name" value="SUCCINATE--COA LIGASE [ADP-FORMING] SUBUNIT BETA, MITOCHONDRIAL"/>
    <property type="match status" value="1"/>
</dbReference>
<comment type="pathway">
    <text evidence="1 10">Carbohydrate metabolism; tricarboxylic acid cycle; succinate from succinyl-CoA (ligase route): step 1/1.</text>
</comment>
<feature type="binding site" evidence="10">
    <location>
        <position position="296"/>
    </location>
    <ligand>
        <name>substrate</name>
        <note>ligand shared with subunit alpha</note>
    </ligand>
</feature>
<dbReference type="AlphaFoldDB" id="A0A286UQS4"/>
<dbReference type="Gene3D" id="3.30.470.20">
    <property type="entry name" value="ATP-grasp fold, B domain"/>
    <property type="match status" value="1"/>
</dbReference>
<keyword evidence="2 10" id="KW-0816">Tricarboxylic acid cycle</keyword>
<comment type="subcellular location">
    <subcellularLocation>
        <location evidence="10">Mitochondrion</location>
    </subcellularLocation>
</comment>
<dbReference type="GO" id="GO:0006099">
    <property type="term" value="P:tricarboxylic acid cycle"/>
    <property type="evidence" value="ECO:0007669"/>
    <property type="project" value="UniProtKB-UniRule"/>
</dbReference>
<dbReference type="InterPro" id="IPR005811">
    <property type="entry name" value="SUCC_ACL_C"/>
</dbReference>
<dbReference type="InterPro" id="IPR005809">
    <property type="entry name" value="Succ_CoA_ligase-like_bsu"/>
</dbReference>
<keyword evidence="5 10" id="KW-0547">Nucleotide-binding</keyword>
<dbReference type="SUPFAM" id="SSF56059">
    <property type="entry name" value="Glutathione synthetase ATP-binding domain-like"/>
    <property type="match status" value="1"/>
</dbReference>
<organism evidence="14 15">
    <name type="scientific">Pyrrhoderma noxium</name>
    <dbReference type="NCBI Taxonomy" id="2282107"/>
    <lineage>
        <taxon>Eukaryota</taxon>
        <taxon>Fungi</taxon>
        <taxon>Dikarya</taxon>
        <taxon>Basidiomycota</taxon>
        <taxon>Agaricomycotina</taxon>
        <taxon>Agaricomycetes</taxon>
        <taxon>Hymenochaetales</taxon>
        <taxon>Hymenochaetaceae</taxon>
        <taxon>Pyrrhoderma</taxon>
    </lineage>
</organism>
<dbReference type="GO" id="GO:0004775">
    <property type="term" value="F:succinate-CoA ligase (ADP-forming) activity"/>
    <property type="evidence" value="ECO:0007669"/>
    <property type="project" value="UniProtKB-UniRule"/>
</dbReference>
<dbReference type="FunFam" id="3.30.470.20:FF:000002">
    <property type="entry name" value="Succinate--CoA ligase [ADP-forming] subunit beta"/>
    <property type="match status" value="1"/>
</dbReference>
<feature type="binding site" evidence="10">
    <location>
        <position position="245"/>
    </location>
    <ligand>
        <name>Mg(2+)</name>
        <dbReference type="ChEBI" id="CHEBI:18420"/>
    </ligand>
</feature>
<comment type="cofactor">
    <cofactor evidence="10">
        <name>Mg(2+)</name>
        <dbReference type="ChEBI" id="CHEBI:18420"/>
    </cofactor>
    <text evidence="10">Binds 1 Mg(2+) ion per subunit.</text>
</comment>
<evidence type="ECO:0000313" key="15">
    <source>
        <dbReference type="Proteomes" id="UP000217199"/>
    </source>
</evidence>
<dbReference type="InterPro" id="IPR017866">
    <property type="entry name" value="Succ-CoA_synthase_bsu_CS"/>
</dbReference>
<dbReference type="Gene3D" id="3.30.1490.20">
    <property type="entry name" value="ATP-grasp fold, A domain"/>
    <property type="match status" value="1"/>
</dbReference>
<evidence type="ECO:0000259" key="12">
    <source>
        <dbReference type="Pfam" id="PF00549"/>
    </source>
</evidence>
<evidence type="ECO:0000256" key="6">
    <source>
        <dbReference type="ARBA" id="ARBA00022840"/>
    </source>
</evidence>
<evidence type="ECO:0000259" key="13">
    <source>
        <dbReference type="Pfam" id="PF08442"/>
    </source>
</evidence>
<dbReference type="GO" id="GO:0005739">
    <property type="term" value="C:mitochondrion"/>
    <property type="evidence" value="ECO:0007669"/>
    <property type="project" value="UniProtKB-SubCell"/>
</dbReference>
<dbReference type="InterPro" id="IPR016102">
    <property type="entry name" value="Succinyl-CoA_synth-like"/>
</dbReference>
<dbReference type="EC" id="6.2.1.5" evidence="10"/>
<dbReference type="Gene3D" id="3.40.50.261">
    <property type="entry name" value="Succinyl-CoA synthetase domains"/>
    <property type="match status" value="1"/>
</dbReference>
<evidence type="ECO:0000256" key="9">
    <source>
        <dbReference type="ARBA" id="ARBA00063570"/>
    </source>
</evidence>
<evidence type="ECO:0000256" key="5">
    <source>
        <dbReference type="ARBA" id="ARBA00022741"/>
    </source>
</evidence>